<dbReference type="InterPro" id="IPR023214">
    <property type="entry name" value="HAD_sf"/>
</dbReference>
<reference evidence="1 2" key="1">
    <citation type="journal article" date="2016" name="Nat. Commun.">
        <title>Thousands of microbial genomes shed light on interconnected biogeochemical processes in an aquifer system.</title>
        <authorList>
            <person name="Anantharaman K."/>
            <person name="Brown C.T."/>
            <person name="Hug L.A."/>
            <person name="Sharon I."/>
            <person name="Castelle C.J."/>
            <person name="Probst A.J."/>
            <person name="Thomas B.C."/>
            <person name="Singh A."/>
            <person name="Wilkins M.J."/>
            <person name="Karaoz U."/>
            <person name="Brodie E.L."/>
            <person name="Williams K.H."/>
            <person name="Hubbard S.S."/>
            <person name="Banfield J.F."/>
        </authorList>
    </citation>
    <scope>NUCLEOTIDE SEQUENCE [LARGE SCALE GENOMIC DNA]</scope>
</reference>
<evidence type="ECO:0000313" key="1">
    <source>
        <dbReference type="EMBL" id="OGZ94259.1"/>
    </source>
</evidence>
<dbReference type="Pfam" id="PF00702">
    <property type="entry name" value="Hydrolase"/>
    <property type="match status" value="1"/>
</dbReference>
<dbReference type="AlphaFoldDB" id="A0A1G2K4A0"/>
<dbReference type="SUPFAM" id="SSF56784">
    <property type="entry name" value="HAD-like"/>
    <property type="match status" value="1"/>
</dbReference>
<evidence type="ECO:0000313" key="2">
    <source>
        <dbReference type="Proteomes" id="UP000177152"/>
    </source>
</evidence>
<dbReference type="InterPro" id="IPR036412">
    <property type="entry name" value="HAD-like_sf"/>
</dbReference>
<dbReference type="EMBL" id="MHQC01000039">
    <property type="protein sequence ID" value="OGZ94259.1"/>
    <property type="molecule type" value="Genomic_DNA"/>
</dbReference>
<comment type="caution">
    <text evidence="1">The sequence shown here is derived from an EMBL/GenBank/DDBJ whole genome shotgun (WGS) entry which is preliminary data.</text>
</comment>
<organism evidence="1 2">
    <name type="scientific">Candidatus Sungbacteria bacterium RIFCSPHIGHO2_01_FULL_47_32</name>
    <dbReference type="NCBI Taxonomy" id="1802264"/>
    <lineage>
        <taxon>Bacteria</taxon>
        <taxon>Candidatus Sungiibacteriota</taxon>
    </lineage>
</organism>
<name>A0A1G2K4A0_9BACT</name>
<proteinExistence type="predicted"/>
<dbReference type="Proteomes" id="UP000177152">
    <property type="component" value="Unassembled WGS sequence"/>
</dbReference>
<evidence type="ECO:0008006" key="3">
    <source>
        <dbReference type="Google" id="ProtNLM"/>
    </source>
</evidence>
<sequence>MKLLIPNSETIELKTLILDLNGTLTLQGRIIEGVGERLAKIREKGLRIFLLSGDTRGNAKEVADELNIELVKASTGEEKRTVALELDPTTCAAVGNGLIDAALFHVVKLSIAVMQAEGVHTKSLMEADIVVPSILNALDILIDENSLIATLRP</sequence>
<gene>
    <name evidence="1" type="ORF">A2633_05615</name>
</gene>
<accession>A0A1G2K4A0</accession>
<protein>
    <recommendedName>
        <fullName evidence="3">HAD family hydrolase</fullName>
    </recommendedName>
</protein>
<dbReference type="Gene3D" id="3.40.50.1000">
    <property type="entry name" value="HAD superfamily/HAD-like"/>
    <property type="match status" value="1"/>
</dbReference>